<dbReference type="InterPro" id="IPR005225">
    <property type="entry name" value="Small_GTP-bd"/>
</dbReference>
<keyword evidence="9" id="KW-1185">Reference proteome</keyword>
<protein>
    <recommendedName>
        <fullName evidence="10">GTP-binding nuclear protein</fullName>
    </recommendedName>
</protein>
<keyword evidence="4" id="KW-0547">Nucleotide-binding</keyword>
<keyword evidence="6" id="KW-0342">GTP-binding</keyword>
<dbReference type="EMBL" id="KK365220">
    <property type="protein sequence ID" value="KCZ79906.1"/>
    <property type="molecule type" value="Genomic_DNA"/>
</dbReference>
<dbReference type="SMART" id="SM00176">
    <property type="entry name" value="RAN"/>
    <property type="match status" value="1"/>
</dbReference>
<dbReference type="Pfam" id="PF00071">
    <property type="entry name" value="Ras"/>
    <property type="match status" value="1"/>
</dbReference>
<accession>A0A059EYU8</accession>
<dbReference type="SMART" id="SM00173">
    <property type="entry name" value="RAS"/>
    <property type="match status" value="1"/>
</dbReference>
<keyword evidence="5" id="KW-0653">Protein transport</keyword>
<evidence type="ECO:0000256" key="6">
    <source>
        <dbReference type="ARBA" id="ARBA00023134"/>
    </source>
</evidence>
<sequence>MAVQKQTYKIVLVGDGGTGKTTFIKKILDGIFITEYNATCGADVSLVNFSTNYGIDLTFEVWDTAGQELKSKLSDAYYIGAHAAMIFYDVTSSITYTNFPHWQRRIVDVCFGETQIPIILCGNKVDCSNRKVKEKMIARTLKSGNLMYTEISAKTNYNFEMPFLALARKLTGKDDLTFVSNLNLKPADLPIDPKSVEDSNKFMQELAAVSENINLQDDEDFL</sequence>
<dbReference type="GO" id="GO:0005737">
    <property type="term" value="C:cytoplasm"/>
    <property type="evidence" value="ECO:0007669"/>
    <property type="project" value="TreeGrafter"/>
</dbReference>
<dbReference type="GO" id="GO:0006606">
    <property type="term" value="P:protein import into nucleus"/>
    <property type="evidence" value="ECO:0007669"/>
    <property type="project" value="TreeGrafter"/>
</dbReference>
<dbReference type="SMART" id="SM00175">
    <property type="entry name" value="RAB"/>
    <property type="match status" value="1"/>
</dbReference>
<evidence type="ECO:0000256" key="5">
    <source>
        <dbReference type="ARBA" id="ARBA00022927"/>
    </source>
</evidence>
<dbReference type="GO" id="GO:0000054">
    <property type="term" value="P:ribosomal subunit export from nucleus"/>
    <property type="evidence" value="ECO:0007669"/>
    <property type="project" value="TreeGrafter"/>
</dbReference>
<dbReference type="SUPFAM" id="SSF52540">
    <property type="entry name" value="P-loop containing nucleoside triphosphate hydrolases"/>
    <property type="match status" value="1"/>
</dbReference>
<organism evidence="8 9">
    <name type="scientific">Anncaliia algerae PRA339</name>
    <dbReference type="NCBI Taxonomy" id="1288291"/>
    <lineage>
        <taxon>Eukaryota</taxon>
        <taxon>Fungi</taxon>
        <taxon>Fungi incertae sedis</taxon>
        <taxon>Microsporidia</taxon>
        <taxon>Tubulinosematoidea</taxon>
        <taxon>Tubulinosematidae</taxon>
        <taxon>Anncaliia</taxon>
    </lineage>
</organism>
<dbReference type="PROSITE" id="PS51418">
    <property type="entry name" value="RAN"/>
    <property type="match status" value="1"/>
</dbReference>
<dbReference type="AlphaFoldDB" id="A0A059EYU8"/>
<evidence type="ECO:0000256" key="2">
    <source>
        <dbReference type="ARBA" id="ARBA00008028"/>
    </source>
</evidence>
<dbReference type="GO" id="GO:0005634">
    <property type="term" value="C:nucleus"/>
    <property type="evidence" value="ECO:0007669"/>
    <property type="project" value="UniProtKB-SubCell"/>
</dbReference>
<dbReference type="HOGENOM" id="CLU_041217_10_6_1"/>
<dbReference type="SMART" id="SM00174">
    <property type="entry name" value="RHO"/>
    <property type="match status" value="1"/>
</dbReference>
<dbReference type="GO" id="GO:0005525">
    <property type="term" value="F:GTP binding"/>
    <property type="evidence" value="ECO:0007669"/>
    <property type="project" value="UniProtKB-KW"/>
</dbReference>
<dbReference type="PRINTS" id="PR00449">
    <property type="entry name" value="RASTRNSFRMNG"/>
</dbReference>
<dbReference type="GO" id="GO:0003924">
    <property type="term" value="F:GTPase activity"/>
    <property type="evidence" value="ECO:0007669"/>
    <property type="project" value="InterPro"/>
</dbReference>
<evidence type="ECO:0000313" key="9">
    <source>
        <dbReference type="Proteomes" id="UP000030655"/>
    </source>
</evidence>
<dbReference type="InterPro" id="IPR001806">
    <property type="entry name" value="Small_GTPase"/>
</dbReference>
<proteinExistence type="inferred from homology"/>
<comment type="subcellular location">
    <subcellularLocation>
        <location evidence="1">Nucleus</location>
    </subcellularLocation>
</comment>
<evidence type="ECO:0008006" key="10">
    <source>
        <dbReference type="Google" id="ProtNLM"/>
    </source>
</evidence>
<dbReference type="NCBIfam" id="TIGR00231">
    <property type="entry name" value="small_GTP"/>
    <property type="match status" value="1"/>
</dbReference>
<dbReference type="InterPro" id="IPR002041">
    <property type="entry name" value="Ran_GTPase"/>
</dbReference>
<dbReference type="STRING" id="1288291.A0A059EYU8"/>
<dbReference type="OrthoDB" id="48625at2759"/>
<dbReference type="InterPro" id="IPR027417">
    <property type="entry name" value="P-loop_NTPase"/>
</dbReference>
<evidence type="ECO:0000256" key="4">
    <source>
        <dbReference type="ARBA" id="ARBA00022741"/>
    </source>
</evidence>
<name>A0A059EYU8_9MICR</name>
<reference evidence="9" key="1">
    <citation type="submission" date="2013-02" db="EMBL/GenBank/DDBJ databases">
        <authorList>
            <consortium name="The Broad Institute Genome Sequencing Platform"/>
            <person name="Cuomo C."/>
            <person name="Becnel J."/>
            <person name="Sanscrainte N."/>
            <person name="Walker B."/>
            <person name="Young S.K."/>
            <person name="Zeng Q."/>
            <person name="Gargeya S."/>
            <person name="Fitzgerald M."/>
            <person name="Haas B."/>
            <person name="Abouelleil A."/>
            <person name="Alvarado L."/>
            <person name="Arachchi H.M."/>
            <person name="Berlin A.M."/>
            <person name="Chapman S.B."/>
            <person name="Dewar J."/>
            <person name="Goldberg J."/>
            <person name="Griggs A."/>
            <person name="Gujja S."/>
            <person name="Hansen M."/>
            <person name="Howarth C."/>
            <person name="Imamovic A."/>
            <person name="Larimer J."/>
            <person name="McCowan C."/>
            <person name="Murphy C."/>
            <person name="Neiman D."/>
            <person name="Pearson M."/>
            <person name="Priest M."/>
            <person name="Roberts A."/>
            <person name="Saif S."/>
            <person name="Shea T."/>
            <person name="Sisk P."/>
            <person name="Sykes S."/>
            <person name="Wortman J."/>
            <person name="Nusbaum C."/>
            <person name="Birren B."/>
        </authorList>
    </citation>
    <scope>NUCLEOTIDE SEQUENCE [LARGE SCALE GENOMIC DNA]</scope>
    <source>
        <strain evidence="9">PRA339</strain>
    </source>
</reference>
<gene>
    <name evidence="8" type="ORF">H312_02708</name>
</gene>
<comment type="similarity">
    <text evidence="2">Belongs to the small GTPase superfamily. Ran family.</text>
</comment>
<dbReference type="PROSITE" id="PS51419">
    <property type="entry name" value="RAB"/>
    <property type="match status" value="1"/>
</dbReference>
<dbReference type="VEuPathDB" id="MicrosporidiaDB:H312_02708"/>
<dbReference type="Proteomes" id="UP000030655">
    <property type="component" value="Unassembled WGS sequence"/>
</dbReference>
<dbReference type="PANTHER" id="PTHR24071:SF0">
    <property type="entry name" value="GTP-BINDING NUCLEAR PROTEIN RAN"/>
    <property type="match status" value="1"/>
</dbReference>
<dbReference type="CDD" id="cd00877">
    <property type="entry name" value="Ran"/>
    <property type="match status" value="1"/>
</dbReference>
<evidence type="ECO:0000256" key="1">
    <source>
        <dbReference type="ARBA" id="ARBA00004123"/>
    </source>
</evidence>
<keyword evidence="7" id="KW-0539">Nucleus</keyword>
<keyword evidence="3" id="KW-0813">Transport</keyword>
<dbReference type="Gene3D" id="3.40.50.300">
    <property type="entry name" value="P-loop containing nucleotide triphosphate hydrolases"/>
    <property type="match status" value="1"/>
</dbReference>
<evidence type="ECO:0000313" key="8">
    <source>
        <dbReference type="EMBL" id="KCZ79906.1"/>
    </source>
</evidence>
<reference evidence="8 9" key="2">
    <citation type="submission" date="2014-03" db="EMBL/GenBank/DDBJ databases">
        <title>The Genome Sequence of Anncaliia algerae insect isolate PRA339.</title>
        <authorList>
            <consortium name="The Broad Institute Genome Sequencing Platform"/>
            <consortium name="The Broad Institute Genome Sequencing Center for Infectious Disease"/>
            <person name="Cuomo C."/>
            <person name="Becnel J."/>
            <person name="Sanscrainte N."/>
            <person name="Walker B."/>
            <person name="Young S.K."/>
            <person name="Zeng Q."/>
            <person name="Gargeya S."/>
            <person name="Fitzgerald M."/>
            <person name="Haas B."/>
            <person name="Abouelleil A."/>
            <person name="Alvarado L."/>
            <person name="Arachchi H.M."/>
            <person name="Berlin A.M."/>
            <person name="Chapman S.B."/>
            <person name="Dewar J."/>
            <person name="Goldberg J."/>
            <person name="Griggs A."/>
            <person name="Gujja S."/>
            <person name="Hansen M."/>
            <person name="Howarth C."/>
            <person name="Imamovic A."/>
            <person name="Larimer J."/>
            <person name="McCowan C."/>
            <person name="Murphy C."/>
            <person name="Neiman D."/>
            <person name="Pearson M."/>
            <person name="Priest M."/>
            <person name="Roberts A."/>
            <person name="Saif S."/>
            <person name="Shea T."/>
            <person name="Sisk P."/>
            <person name="Sykes S."/>
            <person name="Wortman J."/>
            <person name="Nusbaum C."/>
            <person name="Birren B."/>
        </authorList>
    </citation>
    <scope>NUCLEOTIDE SEQUENCE [LARGE SCALE GENOMIC DNA]</scope>
    <source>
        <strain evidence="8 9">PRA339</strain>
    </source>
</reference>
<evidence type="ECO:0000256" key="3">
    <source>
        <dbReference type="ARBA" id="ARBA00022448"/>
    </source>
</evidence>
<dbReference type="PANTHER" id="PTHR24071">
    <property type="entry name" value="RAN GTPASE"/>
    <property type="match status" value="1"/>
</dbReference>
<evidence type="ECO:0000256" key="7">
    <source>
        <dbReference type="ARBA" id="ARBA00023242"/>
    </source>
</evidence>
<dbReference type="PROSITE" id="PS51421">
    <property type="entry name" value="RAS"/>
    <property type="match status" value="1"/>
</dbReference>
<dbReference type="FunFam" id="3.40.50.300:FF:001447">
    <property type="entry name" value="Ras-related protein Rab-1B"/>
    <property type="match status" value="1"/>
</dbReference>